<keyword evidence="2" id="KW-1185">Reference proteome</keyword>
<gene>
    <name evidence="1" type="ORF">GJ744_007221</name>
</gene>
<comment type="caution">
    <text evidence="1">The sequence shown here is derived from an EMBL/GenBank/DDBJ whole genome shotgun (WGS) entry which is preliminary data.</text>
</comment>
<feature type="non-terminal residue" evidence="1">
    <location>
        <position position="140"/>
    </location>
</feature>
<dbReference type="Proteomes" id="UP000606974">
    <property type="component" value="Unassembled WGS sequence"/>
</dbReference>
<protein>
    <submittedName>
        <fullName evidence="1">Uncharacterized protein</fullName>
    </submittedName>
</protein>
<evidence type="ECO:0000313" key="1">
    <source>
        <dbReference type="EMBL" id="KAF7502092.1"/>
    </source>
</evidence>
<name>A0A8H7DXW7_9EURO</name>
<sequence length="140" mass="15780">HYALEKGATECCFTIFITRTFGSYIRTPNLMAPAVNSVRPRGIAHNLSLQAVTDRLKFAEVKSNVDVTAFQGGSQQPTHNDVNNLLTGRNADVENPRLLNGAWEGPPKIMPKITINIFHIKKKIDIIISEFQLEEEYYYS</sequence>
<proteinExistence type="predicted"/>
<dbReference type="EMBL" id="JAACFV010000348">
    <property type="protein sequence ID" value="KAF7502092.1"/>
    <property type="molecule type" value="Genomic_DNA"/>
</dbReference>
<reference evidence="1" key="1">
    <citation type="submission" date="2020-02" db="EMBL/GenBank/DDBJ databases">
        <authorList>
            <person name="Palmer J.M."/>
        </authorList>
    </citation>
    <scope>NUCLEOTIDE SEQUENCE</scope>
    <source>
        <strain evidence="1">EPUS1.4</strain>
        <tissue evidence="1">Thallus</tissue>
    </source>
</reference>
<dbReference type="AlphaFoldDB" id="A0A8H7DXW7"/>
<accession>A0A8H7DXW7</accession>
<evidence type="ECO:0000313" key="2">
    <source>
        <dbReference type="Proteomes" id="UP000606974"/>
    </source>
</evidence>
<organism evidence="1 2">
    <name type="scientific">Endocarpon pusillum</name>
    <dbReference type="NCBI Taxonomy" id="364733"/>
    <lineage>
        <taxon>Eukaryota</taxon>
        <taxon>Fungi</taxon>
        <taxon>Dikarya</taxon>
        <taxon>Ascomycota</taxon>
        <taxon>Pezizomycotina</taxon>
        <taxon>Eurotiomycetes</taxon>
        <taxon>Chaetothyriomycetidae</taxon>
        <taxon>Verrucariales</taxon>
        <taxon>Verrucariaceae</taxon>
        <taxon>Endocarpon</taxon>
    </lineage>
</organism>